<evidence type="ECO:0000313" key="1">
    <source>
        <dbReference type="EMBL" id="CAG8851164.1"/>
    </source>
</evidence>
<feature type="non-terminal residue" evidence="1">
    <location>
        <position position="43"/>
    </location>
</feature>
<name>A0ACA9SWW9_9GLOM</name>
<gene>
    <name evidence="1" type="ORF">RPERSI_LOCUS36440</name>
</gene>
<comment type="caution">
    <text evidence="1">The sequence shown here is derived from an EMBL/GenBank/DDBJ whole genome shotgun (WGS) entry which is preliminary data.</text>
</comment>
<proteinExistence type="predicted"/>
<reference evidence="1" key="1">
    <citation type="submission" date="2021-06" db="EMBL/GenBank/DDBJ databases">
        <authorList>
            <person name="Kallberg Y."/>
            <person name="Tangrot J."/>
            <person name="Rosling A."/>
        </authorList>
    </citation>
    <scope>NUCLEOTIDE SEQUENCE</scope>
    <source>
        <strain evidence="1">MA461A</strain>
    </source>
</reference>
<dbReference type="Proteomes" id="UP000789920">
    <property type="component" value="Unassembled WGS sequence"/>
</dbReference>
<accession>A0ACA9SWW9</accession>
<sequence>MQQGYSAHMQSDDHPLEEPIFRDNLDPPMNPTHIQPLWDQLLE</sequence>
<organism evidence="1 2">
    <name type="scientific">Racocetra persica</name>
    <dbReference type="NCBI Taxonomy" id="160502"/>
    <lineage>
        <taxon>Eukaryota</taxon>
        <taxon>Fungi</taxon>
        <taxon>Fungi incertae sedis</taxon>
        <taxon>Mucoromycota</taxon>
        <taxon>Glomeromycotina</taxon>
        <taxon>Glomeromycetes</taxon>
        <taxon>Diversisporales</taxon>
        <taxon>Gigasporaceae</taxon>
        <taxon>Racocetra</taxon>
    </lineage>
</organism>
<dbReference type="EMBL" id="CAJVQC010174572">
    <property type="protein sequence ID" value="CAG8851164.1"/>
    <property type="molecule type" value="Genomic_DNA"/>
</dbReference>
<keyword evidence="2" id="KW-1185">Reference proteome</keyword>
<evidence type="ECO:0000313" key="2">
    <source>
        <dbReference type="Proteomes" id="UP000789920"/>
    </source>
</evidence>
<protein>
    <submittedName>
        <fullName evidence="1">36854_t:CDS:1</fullName>
    </submittedName>
</protein>